<keyword evidence="3" id="KW-1185">Reference proteome</keyword>
<reference evidence="3" key="1">
    <citation type="journal article" date="2019" name="Int. J. Syst. Evol. Microbiol.">
        <title>The Global Catalogue of Microorganisms (GCM) 10K type strain sequencing project: providing services to taxonomists for standard genome sequencing and annotation.</title>
        <authorList>
            <consortium name="The Broad Institute Genomics Platform"/>
            <consortium name="The Broad Institute Genome Sequencing Center for Infectious Disease"/>
            <person name="Wu L."/>
            <person name="Ma J."/>
        </authorList>
    </citation>
    <scope>NUCLEOTIDE SEQUENCE [LARGE SCALE GENOMIC DNA]</scope>
    <source>
        <strain evidence="3">CCUG 49679</strain>
    </source>
</reference>
<dbReference type="InterPro" id="IPR027417">
    <property type="entry name" value="P-loop_NTPase"/>
</dbReference>
<dbReference type="PANTHER" id="PTHR37291:SF1">
    <property type="entry name" value="TYPE IV METHYL-DIRECTED RESTRICTION ENZYME ECOKMCRB SUBUNIT"/>
    <property type="match status" value="1"/>
</dbReference>
<dbReference type="PANTHER" id="PTHR37291">
    <property type="entry name" value="5-METHYLCYTOSINE-SPECIFIC RESTRICTION ENZYME B"/>
    <property type="match status" value="1"/>
</dbReference>
<sequence length="562" mass="65203">MKFLSETTIFESWKQLIKIGETTRAQLNKFFGVLELLQHLNLEDGEPVESNFQYNVFARQLSNSLQDKYFFDEDNRKNFPSQETLNIIFPNNWIHNIFQILLKGNSLPIKNVAVICLQNEEFEDAFSDVDLINLFLLKFHLTEAVNTFFTKENEVNIQFDEIQPNGQNVFTKLKNEFNLVDDTKKTIGFDKTLITANPGELTRGPFIQPLYSGQENLKCLLVANFNVLEFYQIGLTATQNNTVISNFSDSAPLSHQIIFYGSPGTGKSREIELRTNGHNRLRTTFHPETDYHSFVGSYKPIMNGININYDFVPQAFTKAYCNAWLNPEQPYFLIIEEINRGNCAQIFGDLFQCLDRDDNGFSKYEINCDKDLANYLKSVFESSDNQEAVENHKAKIQTEDFDKIILPNNLYILATMNTSDQSLFPMDSAFKRRWDWEFVPINYGDASSLNLVIEEDKYNWGNFIENINPKIKELTGSEDKQLGNRFVNPKDGHITFEQFRSKVIFYLWSEVYKDEFGTQNSIFKYENEESNAKDFHFGELYNDNAKDIVKGFLKFNGIEPQQ</sequence>
<name>A0ABW1PQ56_9FLAO</name>
<organism evidence="2 3">
    <name type="scientific">Flavobacterium qiangtangense</name>
    <dbReference type="NCBI Taxonomy" id="1442595"/>
    <lineage>
        <taxon>Bacteria</taxon>
        <taxon>Pseudomonadati</taxon>
        <taxon>Bacteroidota</taxon>
        <taxon>Flavobacteriia</taxon>
        <taxon>Flavobacteriales</taxon>
        <taxon>Flavobacteriaceae</taxon>
        <taxon>Flavobacterium</taxon>
    </lineage>
</organism>
<proteinExistence type="predicted"/>
<dbReference type="Proteomes" id="UP001596287">
    <property type="component" value="Unassembled WGS sequence"/>
</dbReference>
<dbReference type="EMBL" id="JBHSQB010000009">
    <property type="protein sequence ID" value="MFC6097674.1"/>
    <property type="molecule type" value="Genomic_DNA"/>
</dbReference>
<evidence type="ECO:0000313" key="2">
    <source>
        <dbReference type="EMBL" id="MFC6097674.1"/>
    </source>
</evidence>
<feature type="domain" description="ATPase dynein-related AAA" evidence="1">
    <location>
        <begin position="257"/>
        <end position="433"/>
    </location>
</feature>
<gene>
    <name evidence="2" type="ORF">ACFPVY_13540</name>
</gene>
<dbReference type="Pfam" id="PF07728">
    <property type="entry name" value="AAA_5"/>
    <property type="match status" value="1"/>
</dbReference>
<dbReference type="Gene3D" id="3.40.50.300">
    <property type="entry name" value="P-loop containing nucleotide triphosphate hydrolases"/>
    <property type="match status" value="1"/>
</dbReference>
<dbReference type="RefSeq" id="WP_379792638.1">
    <property type="nucleotide sequence ID" value="NZ_JBHSQB010000009.1"/>
</dbReference>
<accession>A0ABW1PQ56</accession>
<dbReference type="SUPFAM" id="SSF52540">
    <property type="entry name" value="P-loop containing nucleoside triphosphate hydrolases"/>
    <property type="match status" value="1"/>
</dbReference>
<dbReference type="InterPro" id="IPR011704">
    <property type="entry name" value="ATPase_dyneun-rel_AAA"/>
</dbReference>
<comment type="caution">
    <text evidence="2">The sequence shown here is derived from an EMBL/GenBank/DDBJ whole genome shotgun (WGS) entry which is preliminary data.</text>
</comment>
<evidence type="ECO:0000259" key="1">
    <source>
        <dbReference type="Pfam" id="PF07728"/>
    </source>
</evidence>
<protein>
    <submittedName>
        <fullName evidence="2">McrB family protein</fullName>
    </submittedName>
</protein>
<dbReference type="InterPro" id="IPR052934">
    <property type="entry name" value="Methyl-DNA_Rec/Restrict_Enz"/>
</dbReference>
<evidence type="ECO:0000313" key="3">
    <source>
        <dbReference type="Proteomes" id="UP001596287"/>
    </source>
</evidence>